<comment type="caution">
    <text evidence="1">The sequence shown here is derived from an EMBL/GenBank/DDBJ whole genome shotgun (WGS) entry which is preliminary data.</text>
</comment>
<proteinExistence type="predicted"/>
<keyword evidence="2" id="KW-1185">Reference proteome</keyword>
<reference evidence="1 2" key="1">
    <citation type="submission" date="2019-05" db="EMBL/GenBank/DDBJ databases">
        <title>Another draft genome of Portunus trituberculatus and its Hox gene families provides insights of decapod evolution.</title>
        <authorList>
            <person name="Jeong J.-H."/>
            <person name="Song I."/>
            <person name="Kim S."/>
            <person name="Choi T."/>
            <person name="Kim D."/>
            <person name="Ryu S."/>
            <person name="Kim W."/>
        </authorList>
    </citation>
    <scope>NUCLEOTIDE SEQUENCE [LARGE SCALE GENOMIC DNA]</scope>
    <source>
        <tissue evidence="1">Muscle</tissue>
    </source>
</reference>
<gene>
    <name evidence="1" type="ORF">E2C01_032084</name>
</gene>
<protein>
    <submittedName>
        <fullName evidence="1">Uncharacterized protein</fullName>
    </submittedName>
</protein>
<name>A0A5B7F1V4_PORTR</name>
<evidence type="ECO:0000313" key="2">
    <source>
        <dbReference type="Proteomes" id="UP000324222"/>
    </source>
</evidence>
<accession>A0A5B7F1V4</accession>
<dbReference type="AlphaFoldDB" id="A0A5B7F1V4"/>
<sequence length="143" mass="15811">MDIPLILVTLRRGDVWVALAGATTTITTTTSNTLPGRRFSVKRRRPQPRSSFRRLAVVSCEVHVGCCGERLVKVIYYGRDRPTSLCPDQAWRPPNRATPRDRSLWPPLPRVTSGLTLPVLSPLNSYCLCVGVAAGGIGDRDER</sequence>
<evidence type="ECO:0000313" key="1">
    <source>
        <dbReference type="EMBL" id="MPC38574.1"/>
    </source>
</evidence>
<organism evidence="1 2">
    <name type="scientific">Portunus trituberculatus</name>
    <name type="common">Swimming crab</name>
    <name type="synonym">Neptunus trituberculatus</name>
    <dbReference type="NCBI Taxonomy" id="210409"/>
    <lineage>
        <taxon>Eukaryota</taxon>
        <taxon>Metazoa</taxon>
        <taxon>Ecdysozoa</taxon>
        <taxon>Arthropoda</taxon>
        <taxon>Crustacea</taxon>
        <taxon>Multicrustacea</taxon>
        <taxon>Malacostraca</taxon>
        <taxon>Eumalacostraca</taxon>
        <taxon>Eucarida</taxon>
        <taxon>Decapoda</taxon>
        <taxon>Pleocyemata</taxon>
        <taxon>Brachyura</taxon>
        <taxon>Eubrachyura</taxon>
        <taxon>Portunoidea</taxon>
        <taxon>Portunidae</taxon>
        <taxon>Portuninae</taxon>
        <taxon>Portunus</taxon>
    </lineage>
</organism>
<dbReference type="Proteomes" id="UP000324222">
    <property type="component" value="Unassembled WGS sequence"/>
</dbReference>
<dbReference type="EMBL" id="VSRR010004107">
    <property type="protein sequence ID" value="MPC38574.1"/>
    <property type="molecule type" value="Genomic_DNA"/>
</dbReference>